<dbReference type="InterPro" id="IPR014284">
    <property type="entry name" value="RNA_pol_sigma-70_dom"/>
</dbReference>
<dbReference type="PANTHER" id="PTHR43133">
    <property type="entry name" value="RNA POLYMERASE ECF-TYPE SIGMA FACTO"/>
    <property type="match status" value="1"/>
</dbReference>
<evidence type="ECO:0000256" key="3">
    <source>
        <dbReference type="ARBA" id="ARBA00023082"/>
    </source>
</evidence>
<dbReference type="SUPFAM" id="SSF88946">
    <property type="entry name" value="Sigma2 domain of RNA polymerase sigma factors"/>
    <property type="match status" value="1"/>
</dbReference>
<dbReference type="PANTHER" id="PTHR43133:SF46">
    <property type="entry name" value="RNA POLYMERASE SIGMA-70 FACTOR ECF SUBFAMILY"/>
    <property type="match status" value="1"/>
</dbReference>
<gene>
    <name evidence="7" type="ORF">SAMN04488101_12150</name>
</gene>
<dbReference type="SUPFAM" id="SSF88659">
    <property type="entry name" value="Sigma3 and sigma4 domains of RNA polymerase sigma factors"/>
    <property type="match status" value="1"/>
</dbReference>
<dbReference type="EMBL" id="FWYB01000021">
    <property type="protein sequence ID" value="SMD17030.1"/>
    <property type="molecule type" value="Genomic_DNA"/>
</dbReference>
<dbReference type="InterPro" id="IPR014327">
    <property type="entry name" value="RNA_pol_sigma70_bacteroid"/>
</dbReference>
<protein>
    <submittedName>
        <fullName evidence="7">RNA polymerase sigma-70 factor, ECF subfamily</fullName>
    </submittedName>
</protein>
<proteinExistence type="inferred from homology"/>
<dbReference type="NCBIfam" id="TIGR02937">
    <property type="entry name" value="sigma70-ECF"/>
    <property type="match status" value="1"/>
</dbReference>
<accession>A0A1W2F518</accession>
<dbReference type="InterPro" id="IPR013249">
    <property type="entry name" value="RNA_pol_sigma70_r4_t2"/>
</dbReference>
<name>A0A1W2F518_9SPHI</name>
<keyword evidence="4" id="KW-0804">Transcription</keyword>
<dbReference type="RefSeq" id="WP_084292201.1">
    <property type="nucleotide sequence ID" value="NZ_FWYB01000021.1"/>
</dbReference>
<dbReference type="InterPro" id="IPR013324">
    <property type="entry name" value="RNA_pol_sigma_r3/r4-like"/>
</dbReference>
<reference evidence="7 8" key="1">
    <citation type="submission" date="2017-04" db="EMBL/GenBank/DDBJ databases">
        <authorList>
            <person name="Afonso C.L."/>
            <person name="Miller P.J."/>
            <person name="Scott M.A."/>
            <person name="Spackman E."/>
            <person name="Goraichik I."/>
            <person name="Dimitrov K.M."/>
            <person name="Suarez D.L."/>
            <person name="Swayne D.E."/>
        </authorList>
    </citation>
    <scope>NUCLEOTIDE SEQUENCE [LARGE SCALE GENOMIC DNA]</scope>
    <source>
        <strain evidence="7 8">DSM 19625</strain>
    </source>
</reference>
<dbReference type="GO" id="GO:0006352">
    <property type="term" value="P:DNA-templated transcription initiation"/>
    <property type="evidence" value="ECO:0007669"/>
    <property type="project" value="InterPro"/>
</dbReference>
<evidence type="ECO:0000256" key="2">
    <source>
        <dbReference type="ARBA" id="ARBA00023015"/>
    </source>
</evidence>
<evidence type="ECO:0000259" key="6">
    <source>
        <dbReference type="Pfam" id="PF08281"/>
    </source>
</evidence>
<keyword evidence="3" id="KW-0731">Sigma factor</keyword>
<evidence type="ECO:0000313" key="8">
    <source>
        <dbReference type="Proteomes" id="UP000192678"/>
    </source>
</evidence>
<organism evidence="7 8">
    <name type="scientific">Pedobacter nyackensis</name>
    <dbReference type="NCBI Taxonomy" id="475255"/>
    <lineage>
        <taxon>Bacteria</taxon>
        <taxon>Pseudomonadati</taxon>
        <taxon>Bacteroidota</taxon>
        <taxon>Sphingobacteriia</taxon>
        <taxon>Sphingobacteriales</taxon>
        <taxon>Sphingobacteriaceae</taxon>
        <taxon>Pedobacter</taxon>
    </lineage>
</organism>
<keyword evidence="2" id="KW-0805">Transcription regulation</keyword>
<dbReference type="Pfam" id="PF04542">
    <property type="entry name" value="Sigma70_r2"/>
    <property type="match status" value="1"/>
</dbReference>
<sequence>MIIHLNENVVTECTLLAKVADGDHQAFRNIYQKYYNKVYTFSIRILHSQLLAEEVVQESMLKLWLMGPGVININNLDSYLKRIARNCAIDLLKRKELELKTDGKLGNTWEESHNETEEQILLNDVRKILNDGVSLLPQQQKLVYQLCHLEGLKYEEAANRLNLSVLTVQSYMKLALRFLRNYIKAHTDITVLLIIFKLL</sequence>
<dbReference type="InterPro" id="IPR013325">
    <property type="entry name" value="RNA_pol_sigma_r2"/>
</dbReference>
<dbReference type="Gene3D" id="1.10.10.10">
    <property type="entry name" value="Winged helix-like DNA-binding domain superfamily/Winged helix DNA-binding domain"/>
    <property type="match status" value="1"/>
</dbReference>
<keyword evidence="8" id="KW-1185">Reference proteome</keyword>
<dbReference type="OrthoDB" id="799938at2"/>
<evidence type="ECO:0000259" key="5">
    <source>
        <dbReference type="Pfam" id="PF04542"/>
    </source>
</evidence>
<dbReference type="InterPro" id="IPR007627">
    <property type="entry name" value="RNA_pol_sigma70_r2"/>
</dbReference>
<evidence type="ECO:0000313" key="7">
    <source>
        <dbReference type="EMBL" id="SMD17030.1"/>
    </source>
</evidence>
<dbReference type="Proteomes" id="UP000192678">
    <property type="component" value="Unassembled WGS sequence"/>
</dbReference>
<dbReference type="InterPro" id="IPR039425">
    <property type="entry name" value="RNA_pol_sigma-70-like"/>
</dbReference>
<dbReference type="InterPro" id="IPR036388">
    <property type="entry name" value="WH-like_DNA-bd_sf"/>
</dbReference>
<dbReference type="NCBIfam" id="TIGR02985">
    <property type="entry name" value="Sig70_bacteroi1"/>
    <property type="match status" value="1"/>
</dbReference>
<dbReference type="Gene3D" id="1.10.1740.10">
    <property type="match status" value="1"/>
</dbReference>
<dbReference type="GO" id="GO:0016987">
    <property type="term" value="F:sigma factor activity"/>
    <property type="evidence" value="ECO:0007669"/>
    <property type="project" value="UniProtKB-KW"/>
</dbReference>
<dbReference type="AlphaFoldDB" id="A0A1W2F518"/>
<dbReference type="STRING" id="475255.SAMN04488101_12150"/>
<feature type="domain" description="RNA polymerase sigma-70 region 2" evidence="5">
    <location>
        <begin position="30"/>
        <end position="95"/>
    </location>
</feature>
<evidence type="ECO:0000256" key="1">
    <source>
        <dbReference type="ARBA" id="ARBA00010641"/>
    </source>
</evidence>
<dbReference type="Pfam" id="PF08281">
    <property type="entry name" value="Sigma70_r4_2"/>
    <property type="match status" value="1"/>
</dbReference>
<evidence type="ECO:0000256" key="4">
    <source>
        <dbReference type="ARBA" id="ARBA00023163"/>
    </source>
</evidence>
<feature type="domain" description="RNA polymerase sigma factor 70 region 4 type 2" evidence="6">
    <location>
        <begin position="134"/>
        <end position="179"/>
    </location>
</feature>
<comment type="similarity">
    <text evidence="1">Belongs to the sigma-70 factor family. ECF subfamily.</text>
</comment>
<dbReference type="GO" id="GO:0003677">
    <property type="term" value="F:DNA binding"/>
    <property type="evidence" value="ECO:0007669"/>
    <property type="project" value="InterPro"/>
</dbReference>